<evidence type="ECO:0000313" key="1">
    <source>
        <dbReference type="EMBL" id="KAI9902364.1"/>
    </source>
</evidence>
<gene>
    <name evidence="1" type="ORF">N3K66_001716</name>
</gene>
<keyword evidence="2" id="KW-1185">Reference proteome</keyword>
<organism evidence="1 2">
    <name type="scientific">Trichothecium roseum</name>
    <dbReference type="NCBI Taxonomy" id="47278"/>
    <lineage>
        <taxon>Eukaryota</taxon>
        <taxon>Fungi</taxon>
        <taxon>Dikarya</taxon>
        <taxon>Ascomycota</taxon>
        <taxon>Pezizomycotina</taxon>
        <taxon>Sordariomycetes</taxon>
        <taxon>Hypocreomycetidae</taxon>
        <taxon>Hypocreales</taxon>
        <taxon>Hypocreales incertae sedis</taxon>
        <taxon>Trichothecium</taxon>
    </lineage>
</organism>
<protein>
    <submittedName>
        <fullName evidence="1">Uncharacterized protein</fullName>
    </submittedName>
</protein>
<dbReference type="EMBL" id="CM047941">
    <property type="protein sequence ID" value="KAI9902364.1"/>
    <property type="molecule type" value="Genomic_DNA"/>
</dbReference>
<evidence type="ECO:0000313" key="2">
    <source>
        <dbReference type="Proteomes" id="UP001163324"/>
    </source>
</evidence>
<accession>A0ACC0V7K0</accession>
<sequence length="321" mass="35309">MSSPFGFLQYLRLKLVVSLMRFANYFVRNGRHYRPSPSCVRKPVRIPSRDLRRFIDAWVYYPPGSGSQDGSSPDLPPMPLVVNWHGSAMILPNLGMDHAFCERLAREAGVLVLDADYRKAPEDPFPAAVEDVEDALRWVAGQPRLFDPDRVAFSGFSAGANLALVASSQLLPPPSEGNGKALNVRAVYAFYPGVDFTIPPETKTTIASPIAPLPIFAQHLFYDCYAPRHPDRSDPRMSPLRADPSTFASAKVMLFPCSGDVLGPETVAFGEKLRAAGCDAETDVVSDAAHGFDKTIKARTHNAPETERTYAKVVRSLKEVM</sequence>
<dbReference type="Proteomes" id="UP001163324">
    <property type="component" value="Chromosome 2"/>
</dbReference>
<proteinExistence type="predicted"/>
<reference evidence="1" key="1">
    <citation type="submission" date="2022-10" db="EMBL/GenBank/DDBJ databases">
        <title>Complete Genome of Trichothecium roseum strain YXFP-22015, a Plant Pathogen Isolated from Citrus.</title>
        <authorList>
            <person name="Wang Y."/>
            <person name="Zhu L."/>
        </authorList>
    </citation>
    <scope>NUCLEOTIDE SEQUENCE</scope>
    <source>
        <strain evidence="1">YXFP-22015</strain>
    </source>
</reference>
<name>A0ACC0V7K0_9HYPO</name>
<comment type="caution">
    <text evidence="1">The sequence shown here is derived from an EMBL/GenBank/DDBJ whole genome shotgun (WGS) entry which is preliminary data.</text>
</comment>